<feature type="domain" description="WWE" evidence="8">
    <location>
        <begin position="1134"/>
        <end position="1212"/>
    </location>
</feature>
<dbReference type="Pfam" id="PF00644">
    <property type="entry name" value="PARP"/>
    <property type="match status" value="1"/>
</dbReference>
<dbReference type="GO" id="GO:0010629">
    <property type="term" value="P:negative regulation of gene expression"/>
    <property type="evidence" value="ECO:0007669"/>
    <property type="project" value="TreeGrafter"/>
</dbReference>
<dbReference type="GO" id="GO:1990404">
    <property type="term" value="F:NAD+-protein mono-ADP-ribosyltransferase activity"/>
    <property type="evidence" value="ECO:0007669"/>
    <property type="project" value="TreeGrafter"/>
</dbReference>
<dbReference type="GO" id="GO:0003950">
    <property type="term" value="F:NAD+ poly-ADP-ribosyltransferase activity"/>
    <property type="evidence" value="ECO:0007669"/>
    <property type="project" value="UniProtKB-UniRule"/>
</dbReference>
<dbReference type="GO" id="GO:0003714">
    <property type="term" value="F:transcription corepressor activity"/>
    <property type="evidence" value="ECO:0007669"/>
    <property type="project" value="TreeGrafter"/>
</dbReference>
<gene>
    <name evidence="11" type="primary">LOC117349911</name>
</gene>
<evidence type="ECO:0000259" key="8">
    <source>
        <dbReference type="PROSITE" id="PS50918"/>
    </source>
</evidence>
<dbReference type="SUPFAM" id="SSF52949">
    <property type="entry name" value="Macro domain-like"/>
    <property type="match status" value="2"/>
</dbReference>
<feature type="domain" description="PARP catalytic" evidence="9">
    <location>
        <begin position="1215"/>
        <end position="1405"/>
    </location>
</feature>
<evidence type="ECO:0000313" key="11">
    <source>
        <dbReference type="RefSeq" id="XP_033779518.1"/>
    </source>
</evidence>
<dbReference type="Pfam" id="PF02825">
    <property type="entry name" value="WWE"/>
    <property type="match status" value="1"/>
</dbReference>
<dbReference type="RefSeq" id="XP_033779518.1">
    <property type="nucleotide sequence ID" value="XM_033923627.1"/>
</dbReference>
<evidence type="ECO:0000256" key="2">
    <source>
        <dbReference type="ARBA" id="ARBA00022676"/>
    </source>
</evidence>
<dbReference type="PROSITE" id="PS50918">
    <property type="entry name" value="WWE"/>
    <property type="match status" value="1"/>
</dbReference>
<keyword evidence="10" id="KW-1185">Reference proteome</keyword>
<dbReference type="PANTHER" id="PTHR14453">
    <property type="entry name" value="PARP/ZINC FINGER CCCH TYPE DOMAIN CONTAINING PROTEIN"/>
    <property type="match status" value="1"/>
</dbReference>
<dbReference type="GO" id="GO:0070212">
    <property type="term" value="P:protein poly-ADP-ribosylation"/>
    <property type="evidence" value="ECO:0007669"/>
    <property type="project" value="TreeGrafter"/>
</dbReference>
<comment type="similarity">
    <text evidence="6">Belongs to the ARTD/PARP family.</text>
</comment>
<dbReference type="KEGG" id="gsh:117349911"/>
<dbReference type="PROSITE" id="PS51059">
    <property type="entry name" value="PARP_CATALYTIC"/>
    <property type="match status" value="1"/>
</dbReference>
<dbReference type="Proteomes" id="UP000515159">
    <property type="component" value="Chromosome 16"/>
</dbReference>
<dbReference type="Gene3D" id="3.30.720.50">
    <property type="match status" value="1"/>
</dbReference>
<dbReference type="GeneID" id="117349911"/>
<dbReference type="GO" id="GO:0005634">
    <property type="term" value="C:nucleus"/>
    <property type="evidence" value="ECO:0007669"/>
    <property type="project" value="UniProtKB-SubCell"/>
</dbReference>
<dbReference type="Gene3D" id="3.90.228.10">
    <property type="match status" value="1"/>
</dbReference>
<keyword evidence="2 7" id="KW-0328">Glycosyltransferase</keyword>
<comment type="subcellular location">
    <subcellularLocation>
        <location evidence="1">Nucleus</location>
    </subcellularLocation>
</comment>
<dbReference type="Gene3D" id="3.40.220.10">
    <property type="entry name" value="Leucine Aminopeptidase, subunit E, domain 1"/>
    <property type="match status" value="2"/>
</dbReference>
<dbReference type="OrthoDB" id="9044154at2759"/>
<reference evidence="11" key="1">
    <citation type="submission" date="2025-08" db="UniProtKB">
        <authorList>
            <consortium name="RefSeq"/>
        </authorList>
    </citation>
    <scope>IDENTIFICATION</scope>
</reference>
<dbReference type="InParanoid" id="A0A6P8PXJ7"/>
<sequence>MAATTLRIPPNLAHHQGSLYIPSFLQEMQEVEARSQEIFTMDRKLVESLEWRIFRMLVEAQSDNLGRRVSIVESPQHSDTEVSVEGFVYQVKQAGQAIQDFQKKWSLVKEKFYVNPDEVTLWKSLKKTMNLLVWRVKVSCMLEQKSAIQIYGPHDIVKAAMYAIDKVLCFISSYKKGAFRPNSFLATHPKVIGFFQSVNDLNVFVWKGDPSNLRQDATLMINYGDQILHHNISPGIISSVSHNSMALFKQCVPSNRRAPQTIFHLIFNDAQTDQDNSTRHLLTEGIIHSLERAAQDNFHTLAIPCCGLNTTHVECIVLAIETFFRTQPHHPLRNIAFVAEEDTAIAKIQNVCLKHWSQRENLDYLLPKVLLSLEDVKTEVVSEPIKEQKTNAVVIPFVSQGSRISPLCHQSDSLCIKNLLGSLSETEELPVGEAISIPATHIQGVSCQVLYIIQLDENLVQENRAKEAIHQLVHGSLLTLYSSFFESITIPLLESDSLGDFSRDRVLQTMLEEIDQFTKERPSTWIRSVKVVCPPDMVTCSKGKKLIDENLSCAEALGFFVKDNPVFVRYLDDHRATFKTFESNLQRHHCRLRICQQQRILQFIPVNSHFPNRRLLFSWWSSCEATFQAMRCDYSIHYEKDAELLSVLHEHPSVLNQFPSLRRYEDICLVGLQDEVRRTQKILNYMVFQKKQITSQLLVPHMLRCIIAKDVIENELEISCPKMTIDLNEDLRIITFEGLCWQVALLERRFQELLNAFHSIPLSISSYQSSFIQAFGLKNFSRRFFMDRDIPTFLELLPRSGDMSGLGIFGLNSETLRAAEKRVQSLIFQTNVEISEAAVCWVADVQWQTLMQSLEEEGKIAVHPAGSANGALKEVVLVGFEPYVSKKEAILKEFLQDFSPVEERMELTRQELVDAGKDLLRITNWRNLNVITEVVAHHGTASLVVRGLRKHVCAARAIIRADLHAITLDTVPITSILWQYFEKSGAEILQKLSQELQCIIQSREGPPGGAMPSLKEQKMVPQEGCQSLMNRWTEEPNDAGYHARAATVCIIGRSNEVAKAKEAIHIFSERYWEETITSPFVPAIQEDKWNCIMEMPSKFPLKWLLCGNSITIQGAFQDVIKALKVIQKHLHKKELRVAVTEELSKSVQWYYENNPRYLPFDPEANYQLETRYRKQKKEVEVFLGAERALIDLERRKASLLNTALKIERRVHGSEPDIPRHWELMQDCLSKRVELQVTSEEYKNVANRFHQTAENHVIIKIERIQNTYLWHSFRCKRSWLERKNPPGLQNERLLFHGTRASTCNSIQEIGFNSRFNQEHLFGKGVYFAKDASVSISYSSSYNGTRTMFLARVLTGRYTKGEHFMMLPPADQDGSFYDSVVNCPNNPTIFVSFFDDFSYPEHLITFQ</sequence>
<protein>
    <recommendedName>
        <fullName evidence="7">Poly [ADP-ribose] polymerase</fullName>
        <shortName evidence="7">PARP</shortName>
        <ecNumber evidence="7">2.4.2.-</ecNumber>
    </recommendedName>
</protein>
<evidence type="ECO:0000256" key="6">
    <source>
        <dbReference type="ARBA" id="ARBA00024347"/>
    </source>
</evidence>
<evidence type="ECO:0000256" key="3">
    <source>
        <dbReference type="ARBA" id="ARBA00022679"/>
    </source>
</evidence>
<keyword evidence="3 7" id="KW-0808">Transferase</keyword>
<dbReference type="GO" id="GO:0005737">
    <property type="term" value="C:cytoplasm"/>
    <property type="evidence" value="ECO:0007669"/>
    <property type="project" value="TreeGrafter"/>
</dbReference>
<evidence type="ECO:0000256" key="4">
    <source>
        <dbReference type="ARBA" id="ARBA00023027"/>
    </source>
</evidence>
<dbReference type="InterPro" id="IPR052056">
    <property type="entry name" value="Mono-ARTD/PARP"/>
</dbReference>
<dbReference type="SUPFAM" id="SSF56399">
    <property type="entry name" value="ADP-ribosylation"/>
    <property type="match status" value="1"/>
</dbReference>
<dbReference type="InterPro" id="IPR004170">
    <property type="entry name" value="WWE_dom"/>
</dbReference>
<dbReference type="CDD" id="cd01439">
    <property type="entry name" value="TCCD_inducible_PARP_like"/>
    <property type="match status" value="1"/>
</dbReference>
<accession>A0A6P8PXJ7</accession>
<keyword evidence="4 7" id="KW-0520">NAD</keyword>
<dbReference type="PANTHER" id="PTHR14453:SF107">
    <property type="entry name" value="POLY [ADP-RIBOSE] POLYMERASE"/>
    <property type="match status" value="1"/>
</dbReference>
<evidence type="ECO:0000313" key="10">
    <source>
        <dbReference type="Proteomes" id="UP000515159"/>
    </source>
</evidence>
<dbReference type="InterPro" id="IPR037197">
    <property type="entry name" value="WWE_dom_sf"/>
</dbReference>
<name>A0A6P8PXJ7_GEOSA</name>
<evidence type="ECO:0000256" key="5">
    <source>
        <dbReference type="ARBA" id="ARBA00023242"/>
    </source>
</evidence>
<dbReference type="EC" id="2.4.2.-" evidence="7"/>
<evidence type="ECO:0000256" key="7">
    <source>
        <dbReference type="RuleBase" id="RU362114"/>
    </source>
</evidence>
<evidence type="ECO:0000259" key="9">
    <source>
        <dbReference type="PROSITE" id="PS51059"/>
    </source>
</evidence>
<dbReference type="InterPro" id="IPR043472">
    <property type="entry name" value="Macro_dom-like"/>
</dbReference>
<evidence type="ECO:0000256" key="1">
    <source>
        <dbReference type="ARBA" id="ARBA00004123"/>
    </source>
</evidence>
<dbReference type="SUPFAM" id="SSF117839">
    <property type="entry name" value="WWE domain"/>
    <property type="match status" value="1"/>
</dbReference>
<organism evidence="10 11">
    <name type="scientific">Geotrypetes seraphini</name>
    <name type="common">Gaboon caecilian</name>
    <name type="synonym">Caecilia seraphini</name>
    <dbReference type="NCBI Taxonomy" id="260995"/>
    <lineage>
        <taxon>Eukaryota</taxon>
        <taxon>Metazoa</taxon>
        <taxon>Chordata</taxon>
        <taxon>Craniata</taxon>
        <taxon>Vertebrata</taxon>
        <taxon>Euteleostomi</taxon>
        <taxon>Amphibia</taxon>
        <taxon>Gymnophiona</taxon>
        <taxon>Geotrypetes</taxon>
    </lineage>
</organism>
<dbReference type="InterPro" id="IPR012317">
    <property type="entry name" value="Poly(ADP-ribose)pol_cat_dom"/>
</dbReference>
<keyword evidence="5" id="KW-0539">Nucleus</keyword>
<proteinExistence type="inferred from homology"/>